<dbReference type="FunFam" id="2.30.30.790:FF:000007">
    <property type="entry name" value="Mitochondrial ribosomal protein, putative"/>
    <property type="match status" value="1"/>
</dbReference>
<evidence type="ECO:0000256" key="6">
    <source>
        <dbReference type="ARBA" id="ARBA00022737"/>
    </source>
</evidence>
<dbReference type="InterPro" id="IPR013525">
    <property type="entry name" value="ABC2_TM"/>
</dbReference>
<keyword evidence="11 14" id="KW-0472">Membrane</keyword>
<dbReference type="GO" id="GO:0005840">
    <property type="term" value="C:ribosome"/>
    <property type="evidence" value="ECO:0007669"/>
    <property type="project" value="UniProtKB-KW"/>
</dbReference>
<dbReference type="GO" id="GO:0005319">
    <property type="term" value="F:lipid transporter activity"/>
    <property type="evidence" value="ECO:0007669"/>
    <property type="project" value="TreeGrafter"/>
</dbReference>
<feature type="transmembrane region" description="Helical" evidence="14">
    <location>
        <begin position="651"/>
        <end position="676"/>
    </location>
</feature>
<keyword evidence="8" id="KW-0067">ATP-binding</keyword>
<feature type="transmembrane region" description="Helical" evidence="14">
    <location>
        <begin position="523"/>
        <end position="546"/>
    </location>
</feature>
<feature type="transmembrane region" description="Helical" evidence="14">
    <location>
        <begin position="1068"/>
        <end position="1089"/>
    </location>
</feature>
<evidence type="ECO:0000256" key="2">
    <source>
        <dbReference type="ARBA" id="ARBA00005781"/>
    </source>
</evidence>
<evidence type="ECO:0000256" key="5">
    <source>
        <dbReference type="ARBA" id="ARBA00022692"/>
    </source>
</evidence>
<sequence>MATFSPIMRQLGCFRSLMKPQPWLQSRSISTAYTPKPEPAPLPTKLPQSFLSQIPSRLQPNHGRKKLKVYPPPPTVRSTCKDPVGAVTEAQLATLDPTGERKALFDYRRNPRSVKVGDILRVTFKNGDPFSGVCLSIRLRGIDTAFLMRNELTRVGVEMWVKVFSPNVESVEIVQRTEKRKRRARLYYMRKPKHDMGSVENIVSNYLRQKSALTGQRRPGQKRSKPQRMAKNAGRAQSPNRTSLRTLVWTLTVKNLFVVLVRPFLTTFLRALLLPVVFIAFISYARNLFIEPAVYGIGDPNPLRPLSESLGLMDSTRQKVVFVHNGLTGGPIEQVINQVADPVRASQKQAHIVSSESELREICRSTLLGVSTCVAGAVFHSSPTEGPHGVWNYSIRTDLALASGVNVDKDDNTQEVYLLPFQHSIDWAIAQTNTSLDDSRLPNQILEYPFTSLTQKGRQDQIRTRYMGAIIDIIAVAIFIGIVGVTYHLTGLIAMERELGMSQLIDCMMPNTSQWQSQAARFISAHLALDMVYGIGWIVSGAILKYGVYSKTSAGITVVYHILAGLALSSFSIFGASFFRKAQLSGISVVIACLLLGVIAQMAPASSYGSVAILGLLFPSMNYVYFSIFLARWERQNLAANLTQAAPNNPWSLPGIVLWILLIVQIIAYPILAAIVERVLYGTTSKSRQTSSSDSSTALSLKEFTELYQPGWFYRNVASRLGSNRRTVLAVDKLSMDVKKGQIMVLLGANGSGKSTTLEAIAGLTKISSGEIDISYGEGGGKFGLCPQKNVLWPTLTVKEHVKIFNRLKSTGKADTKEEITKLIDDCDLGKKVNALSRTLSGGQKRKVQLAMMFTGGSSVCCVDEVSSGLDPISRRKIWDILLAERGSRTILLTTHFLDEADLLADHIAILSKGVLKAQGSSVELKHRLGSGYRIHVLNVPGSETKLSSQFGDVPHEVHFDGTVYTAQDSSEAARFVANLEREGVSEYRVSGPTIEDVFLKVAKEVELNASQESAVDDQTDMHPKGASDWDGKGDSGSLQLLTGERIGFVLQAWYLFRKRLTILRRNPLPYIAALIIPVIAAGLVTLFLRDMTKAGCSDESTSRTPRSNSLGALDDLQIVLGPSDLLPPSALESFANSLLGQSGSNEGASINVQTLFHTVDSLGQFEQYIQNNFANVTPGGFYIGDSSSPTTLAWLGDNGDFPLAAIIQNALNRVLTGMPINTQFQYFDIPIQPDAGKSLQLIVYFGLAMSIYPAMFALYPTVERLRNVRALHFSNGVRGSSLWLAYLAFDFCIVLSSSVLAIVIFRAVSNIWYHSGYLFVVFFTYGLCATLVSYLVSLFSKSQLAAFAFAAGGQCVLFLIYFIAYMCVLTYAPTDRIDSYVNIAHFTIGIIAPSGNLLRAMFTSLNVFSILCRGREVASYPGEITLYGGPILYLIVQSFVLFGLLLWFDSGPVLAFLRLRSKTTDVEEKYTIDKDIAAEVARATNSDDGLRAIHLTKAFKKFTAVEDVTFGVGKSEVFALLGPNGAGKTTTISLIRGDIRPSRNGGDIFVDNISVLRNRASARSRLGVCPQFDAMDQMTVLEHLTFYAWIRGVPDVPHNVNEVMRAVGLIPFKHRMATKLSGGNKRKLSLGIALMGNPTVLLLDEPSSGMDAASKRVMWKTLAAVASGRSIVLTTHSMEEADALAHRAGIMAKRMLALGTTDFLRSKYGNMYHVHLVHAQAPHTSDADMERIRHWVGESFPSAVIEQKTYHGQLRFSVPAGVSPAAADDSSSITDENEIKMQSAVGYAGELSHRSGGSGSVSKLFSKLEQSKHALGVQYYSVSQTTLDQVFLTIVGQHNIKEENSGNTIDMSDLPSSILPPAESFITNRLRELLHRLEHSHQPDTGRRDERETYARIIQALQRDDASTHLQRQLHESELNVKRLQRALDRATDKLDSRERKIQKLSKELEDYLYKSRMRKNLITQKNGKIEELEQDVRSLNARIKELEDKSRRRARHTGALETEKSEQGGRVATLRVEAEDKKEREKDRKRKSARATASSQTHVPDARARRQQRMHQEDPRVAASSAGTKRRHRRWF</sequence>
<keyword evidence="10 14" id="KW-1133">Transmembrane helix</keyword>
<dbReference type="SMART" id="SM00382">
    <property type="entry name" value="AAA"/>
    <property type="match status" value="2"/>
</dbReference>
<dbReference type="SUPFAM" id="SSF52540">
    <property type="entry name" value="P-loop containing nucleoside triphosphate hydrolases"/>
    <property type="match status" value="2"/>
</dbReference>
<dbReference type="InterPro" id="IPR001857">
    <property type="entry name" value="Ribosomal_bL19"/>
</dbReference>
<dbReference type="FunFam" id="3.40.50.300:FF:001344">
    <property type="entry name" value="Related to ABC transporter"/>
    <property type="match status" value="1"/>
</dbReference>
<organism evidence="15 16">
    <name type="scientific">Aspergillus terreus</name>
    <dbReference type="NCBI Taxonomy" id="33178"/>
    <lineage>
        <taxon>Eukaryota</taxon>
        <taxon>Fungi</taxon>
        <taxon>Dikarya</taxon>
        <taxon>Ascomycota</taxon>
        <taxon>Pezizomycotina</taxon>
        <taxon>Eurotiomycetes</taxon>
        <taxon>Eurotiomycetidae</taxon>
        <taxon>Eurotiales</taxon>
        <taxon>Aspergillaceae</taxon>
        <taxon>Aspergillus</taxon>
        <taxon>Aspergillus subgen. Circumdati</taxon>
    </lineage>
</organism>
<dbReference type="GO" id="GO:1990904">
    <property type="term" value="C:ribonucleoprotein complex"/>
    <property type="evidence" value="ECO:0007669"/>
    <property type="project" value="UniProtKB-KW"/>
</dbReference>
<dbReference type="InterPro" id="IPR026082">
    <property type="entry name" value="ABCA"/>
</dbReference>
<dbReference type="GO" id="GO:0005524">
    <property type="term" value="F:ATP binding"/>
    <property type="evidence" value="ECO:0007669"/>
    <property type="project" value="UniProtKB-KW"/>
</dbReference>
<evidence type="ECO:0000256" key="3">
    <source>
        <dbReference type="ARBA" id="ARBA00008869"/>
    </source>
</evidence>
<dbReference type="VEuPathDB" id="FungiDB:ATEG_06501"/>
<evidence type="ECO:0000256" key="7">
    <source>
        <dbReference type="ARBA" id="ARBA00022741"/>
    </source>
</evidence>
<dbReference type="Gene3D" id="3.40.50.300">
    <property type="entry name" value="P-loop containing nucleotide triphosphate hydrolases"/>
    <property type="match status" value="2"/>
</dbReference>
<dbReference type="InterPro" id="IPR027417">
    <property type="entry name" value="P-loop_NTPase"/>
</dbReference>
<evidence type="ECO:0000256" key="1">
    <source>
        <dbReference type="ARBA" id="ARBA00004141"/>
    </source>
</evidence>
<dbReference type="Pfam" id="PF01245">
    <property type="entry name" value="Ribosomal_L19"/>
    <property type="match status" value="1"/>
</dbReference>
<dbReference type="OrthoDB" id="8061355at2759"/>
<evidence type="ECO:0000256" key="12">
    <source>
        <dbReference type="ARBA" id="ARBA00023274"/>
    </source>
</evidence>
<feature type="transmembrane region" description="Helical" evidence="14">
    <location>
        <begin position="1318"/>
        <end position="1338"/>
    </location>
</feature>
<comment type="subcellular location">
    <subcellularLocation>
        <location evidence="1">Membrane</location>
        <topology evidence="1">Multi-pass membrane protein</topology>
    </subcellularLocation>
</comment>
<feature type="compositionally biased region" description="Basic and acidic residues" evidence="13">
    <location>
        <begin position="2018"/>
        <end position="2028"/>
    </location>
</feature>
<dbReference type="Gene3D" id="2.30.30.790">
    <property type="match status" value="1"/>
</dbReference>
<dbReference type="GO" id="GO:0140359">
    <property type="term" value="F:ABC-type transporter activity"/>
    <property type="evidence" value="ECO:0007669"/>
    <property type="project" value="InterPro"/>
</dbReference>
<dbReference type="InterPro" id="IPR003439">
    <property type="entry name" value="ABC_transporter-like_ATP-bd"/>
</dbReference>
<keyword evidence="16" id="KW-1185">Reference proteome</keyword>
<dbReference type="PROSITE" id="PS00211">
    <property type="entry name" value="ABC_TRANSPORTER_1"/>
    <property type="match status" value="2"/>
</dbReference>
<feature type="compositionally biased region" description="Basic and acidic residues" evidence="13">
    <location>
        <begin position="2046"/>
        <end position="2062"/>
    </location>
</feature>
<dbReference type="Proteomes" id="UP000452235">
    <property type="component" value="Unassembled WGS sequence"/>
</dbReference>
<feature type="region of interest" description="Disordered" evidence="13">
    <location>
        <begin position="1990"/>
        <end position="2078"/>
    </location>
</feature>
<feature type="transmembrane region" description="Helical" evidence="14">
    <location>
        <begin position="1242"/>
        <end position="1263"/>
    </location>
</feature>
<comment type="similarity">
    <text evidence="2">Belongs to the bacterial ribosomal protein bL19 family.</text>
</comment>
<keyword evidence="4" id="KW-0813">Transport</keyword>
<dbReference type="InterPro" id="IPR008991">
    <property type="entry name" value="Translation_prot_SH3-like_sf"/>
</dbReference>
<keyword evidence="5 14" id="KW-0812">Transmembrane</keyword>
<evidence type="ECO:0000256" key="11">
    <source>
        <dbReference type="ARBA" id="ARBA00023136"/>
    </source>
</evidence>
<dbReference type="Pfam" id="PF12698">
    <property type="entry name" value="ABC2_membrane_3"/>
    <property type="match status" value="1"/>
</dbReference>
<feature type="transmembrane region" description="Helical" evidence="14">
    <location>
        <begin position="1425"/>
        <end position="1449"/>
    </location>
</feature>
<dbReference type="CDD" id="cd03263">
    <property type="entry name" value="ABC_subfamily_A"/>
    <property type="match status" value="2"/>
</dbReference>
<evidence type="ECO:0000256" key="4">
    <source>
        <dbReference type="ARBA" id="ARBA00022448"/>
    </source>
</evidence>
<dbReference type="VEuPathDB" id="FungiDB:ATEG_06502"/>
<name>A0A5M3Z9S9_ASPTE</name>
<feature type="compositionally biased region" description="Basic and acidic residues" evidence="13">
    <location>
        <begin position="1020"/>
        <end position="1033"/>
    </location>
</feature>
<dbReference type="GO" id="GO:0006412">
    <property type="term" value="P:translation"/>
    <property type="evidence" value="ECO:0007669"/>
    <property type="project" value="InterPro"/>
</dbReference>
<feature type="transmembrane region" description="Helical" evidence="14">
    <location>
        <begin position="585"/>
        <end position="604"/>
    </location>
</feature>
<dbReference type="GO" id="GO:0016020">
    <property type="term" value="C:membrane"/>
    <property type="evidence" value="ECO:0007669"/>
    <property type="project" value="UniProtKB-SubCell"/>
</dbReference>
<feature type="transmembrane region" description="Helical" evidence="14">
    <location>
        <begin position="558"/>
        <end position="579"/>
    </location>
</feature>
<gene>
    <name evidence="15" type="ORF">ATEIFO6365_0008025400</name>
</gene>
<dbReference type="PANTHER" id="PTHR19229:SF36">
    <property type="entry name" value="ATP-BINDING CASSETTE SUB-FAMILY A MEMBER 2"/>
    <property type="match status" value="1"/>
</dbReference>
<feature type="region of interest" description="Disordered" evidence="13">
    <location>
        <begin position="213"/>
        <end position="239"/>
    </location>
</feature>
<feature type="transmembrane region" description="Helical" evidence="14">
    <location>
        <begin position="1284"/>
        <end position="1306"/>
    </location>
</feature>
<dbReference type="PROSITE" id="PS50893">
    <property type="entry name" value="ABC_TRANSPORTER_2"/>
    <property type="match status" value="2"/>
</dbReference>
<feature type="transmembrane region" description="Helical" evidence="14">
    <location>
        <begin position="1345"/>
        <end position="1372"/>
    </location>
</feature>
<evidence type="ECO:0000313" key="15">
    <source>
        <dbReference type="EMBL" id="GFF18310.1"/>
    </source>
</evidence>
<dbReference type="InterPro" id="IPR017871">
    <property type="entry name" value="ABC_transporter-like_CS"/>
</dbReference>
<comment type="similarity">
    <text evidence="3">Belongs to the ABC transporter superfamily. ABCA family.</text>
</comment>
<proteinExistence type="inferred from homology"/>
<dbReference type="InterPro" id="IPR038657">
    <property type="entry name" value="Ribosomal_bL19_sf"/>
</dbReference>
<feature type="region of interest" description="Disordered" evidence="13">
    <location>
        <begin position="55"/>
        <end position="80"/>
    </location>
</feature>
<keyword evidence="7" id="KW-0547">Nucleotide-binding</keyword>
<dbReference type="EMBL" id="BLJY01000008">
    <property type="protein sequence ID" value="GFF18310.1"/>
    <property type="molecule type" value="Genomic_DNA"/>
</dbReference>
<feature type="compositionally biased region" description="Basic residues" evidence="13">
    <location>
        <begin position="219"/>
        <end position="228"/>
    </location>
</feature>
<keyword evidence="9" id="KW-0689">Ribosomal protein</keyword>
<feature type="transmembrane region" description="Helical" evidence="14">
    <location>
        <begin position="611"/>
        <end position="631"/>
    </location>
</feature>
<reference evidence="15 16" key="1">
    <citation type="submission" date="2020-01" db="EMBL/GenBank/DDBJ databases">
        <title>Aspergillus terreus IFO 6365 whole genome shotgun sequence.</title>
        <authorList>
            <person name="Kanamasa S."/>
            <person name="Takahashi H."/>
        </authorList>
    </citation>
    <scope>NUCLEOTIDE SEQUENCE [LARGE SCALE GENOMIC DNA]</scope>
    <source>
        <strain evidence="15 16">IFO 6365</strain>
    </source>
</reference>
<feature type="region of interest" description="Disordered" evidence="13">
    <location>
        <begin position="1012"/>
        <end position="1033"/>
    </location>
</feature>
<dbReference type="GO" id="GO:0016887">
    <property type="term" value="F:ATP hydrolysis activity"/>
    <property type="evidence" value="ECO:0007669"/>
    <property type="project" value="InterPro"/>
</dbReference>
<dbReference type="Pfam" id="PF00005">
    <property type="entry name" value="ABC_tran"/>
    <property type="match status" value="2"/>
</dbReference>
<dbReference type="GO" id="GO:0003735">
    <property type="term" value="F:structural constituent of ribosome"/>
    <property type="evidence" value="ECO:0007669"/>
    <property type="project" value="InterPro"/>
</dbReference>
<feature type="transmembrane region" description="Helical" evidence="14">
    <location>
        <begin position="466"/>
        <end position="489"/>
    </location>
</feature>
<evidence type="ECO:0000256" key="10">
    <source>
        <dbReference type="ARBA" id="ARBA00022989"/>
    </source>
</evidence>
<evidence type="ECO:0000313" key="16">
    <source>
        <dbReference type="Proteomes" id="UP000452235"/>
    </source>
</evidence>
<comment type="caution">
    <text evidence="15">The sequence shown here is derived from an EMBL/GenBank/DDBJ whole genome shotgun (WGS) entry which is preliminary data.</text>
</comment>
<keyword evidence="12" id="KW-0687">Ribonucleoprotein</keyword>
<dbReference type="PANTHER" id="PTHR19229">
    <property type="entry name" value="ATP-BINDING CASSETTE TRANSPORTER SUBFAMILY A ABCA"/>
    <property type="match status" value="1"/>
</dbReference>
<evidence type="ECO:0000256" key="9">
    <source>
        <dbReference type="ARBA" id="ARBA00022980"/>
    </source>
</evidence>
<keyword evidence="6" id="KW-0677">Repeat</keyword>
<evidence type="ECO:0000256" key="8">
    <source>
        <dbReference type="ARBA" id="ARBA00022840"/>
    </source>
</evidence>
<dbReference type="SUPFAM" id="SSF50104">
    <property type="entry name" value="Translation proteins SH3-like domain"/>
    <property type="match status" value="1"/>
</dbReference>
<evidence type="ECO:0000256" key="13">
    <source>
        <dbReference type="SAM" id="MobiDB-lite"/>
    </source>
</evidence>
<dbReference type="FunFam" id="3.40.50.300:FF:001345">
    <property type="entry name" value="Related to ABC transporter"/>
    <property type="match status" value="1"/>
</dbReference>
<evidence type="ECO:0000256" key="14">
    <source>
        <dbReference type="SAM" id="Phobius"/>
    </source>
</evidence>
<accession>A0A5M3Z9S9</accession>
<dbReference type="InterPro" id="IPR003593">
    <property type="entry name" value="AAA+_ATPase"/>
</dbReference>
<protein>
    <submittedName>
        <fullName evidence="15">ABC transporter</fullName>
    </submittedName>
</protein>